<reference evidence="1" key="2">
    <citation type="journal article" date="2015" name="Fish Shellfish Immunol.">
        <title>Early steps in the European eel (Anguilla anguilla)-Vibrio vulnificus interaction in the gills: Role of the RtxA13 toxin.</title>
        <authorList>
            <person name="Callol A."/>
            <person name="Pajuelo D."/>
            <person name="Ebbesson L."/>
            <person name="Teles M."/>
            <person name="MacKenzie S."/>
            <person name="Amaro C."/>
        </authorList>
    </citation>
    <scope>NUCLEOTIDE SEQUENCE</scope>
</reference>
<sequence>MEKSLIARLVKSLQCFATEESHRQEDRGLKYINKYIKRQTGGKKALKISLNTTRL</sequence>
<accession>A0A0E9U916</accession>
<evidence type="ECO:0000313" key="1">
    <source>
        <dbReference type="EMBL" id="JAH62389.1"/>
    </source>
</evidence>
<name>A0A0E9U916_ANGAN</name>
<organism evidence="1">
    <name type="scientific">Anguilla anguilla</name>
    <name type="common">European freshwater eel</name>
    <name type="synonym">Muraena anguilla</name>
    <dbReference type="NCBI Taxonomy" id="7936"/>
    <lineage>
        <taxon>Eukaryota</taxon>
        <taxon>Metazoa</taxon>
        <taxon>Chordata</taxon>
        <taxon>Craniata</taxon>
        <taxon>Vertebrata</taxon>
        <taxon>Euteleostomi</taxon>
        <taxon>Actinopterygii</taxon>
        <taxon>Neopterygii</taxon>
        <taxon>Teleostei</taxon>
        <taxon>Anguilliformes</taxon>
        <taxon>Anguillidae</taxon>
        <taxon>Anguilla</taxon>
    </lineage>
</organism>
<dbReference type="AlphaFoldDB" id="A0A0E9U916"/>
<dbReference type="EMBL" id="GBXM01046188">
    <property type="protein sequence ID" value="JAH62389.1"/>
    <property type="molecule type" value="Transcribed_RNA"/>
</dbReference>
<proteinExistence type="predicted"/>
<reference evidence="1" key="1">
    <citation type="submission" date="2014-11" db="EMBL/GenBank/DDBJ databases">
        <authorList>
            <person name="Amaro Gonzalez C."/>
        </authorList>
    </citation>
    <scope>NUCLEOTIDE SEQUENCE</scope>
</reference>
<protein>
    <submittedName>
        <fullName evidence="1">Uncharacterized protein</fullName>
    </submittedName>
</protein>